<dbReference type="Pfam" id="PF00106">
    <property type="entry name" value="adh_short"/>
    <property type="match status" value="1"/>
</dbReference>
<evidence type="ECO:0000256" key="3">
    <source>
        <dbReference type="RuleBase" id="RU000363"/>
    </source>
</evidence>
<dbReference type="OrthoDB" id="9803333at2"/>
<dbReference type="PRINTS" id="PR00081">
    <property type="entry name" value="GDHRDH"/>
</dbReference>
<name>U3AVJ6_9VIBR</name>
<dbReference type="SUPFAM" id="SSF51735">
    <property type="entry name" value="NAD(P)-binding Rossmann-fold domains"/>
    <property type="match status" value="1"/>
</dbReference>
<keyword evidence="5" id="KW-1185">Reference proteome</keyword>
<dbReference type="GO" id="GO:0016491">
    <property type="term" value="F:oxidoreductase activity"/>
    <property type="evidence" value="ECO:0007669"/>
    <property type="project" value="UniProtKB-KW"/>
</dbReference>
<dbReference type="AlphaFoldDB" id="U3AVJ6"/>
<evidence type="ECO:0000313" key="5">
    <source>
        <dbReference type="Proteomes" id="UP000016567"/>
    </source>
</evidence>
<protein>
    <submittedName>
        <fullName evidence="4">3-oxoacyl-[acyl-carrier-protein] reductase</fullName>
    </submittedName>
</protein>
<dbReference type="Proteomes" id="UP000016567">
    <property type="component" value="Unassembled WGS sequence"/>
</dbReference>
<dbReference type="Gene3D" id="3.40.50.720">
    <property type="entry name" value="NAD(P)-binding Rossmann-like Domain"/>
    <property type="match status" value="1"/>
</dbReference>
<organism evidence="4 5">
    <name type="scientific">Vibrio azureus NBRC 104587</name>
    <dbReference type="NCBI Taxonomy" id="1219077"/>
    <lineage>
        <taxon>Bacteria</taxon>
        <taxon>Pseudomonadati</taxon>
        <taxon>Pseudomonadota</taxon>
        <taxon>Gammaproteobacteria</taxon>
        <taxon>Vibrionales</taxon>
        <taxon>Vibrionaceae</taxon>
        <taxon>Vibrio</taxon>
    </lineage>
</organism>
<dbReference type="eggNOG" id="COG1028">
    <property type="taxonomic scope" value="Bacteria"/>
</dbReference>
<sequence>MKKTIMITGCSRGIGFELCSYFLSKEFRVVGTARKKEDLEKLKSMGADALQYEANNEESIENLISQVKAKYDCIDFLINNVGVAKVNLIEEVTFEDFDEVMNVNFKSTFFITSKLAHLIKKSKNGRIINISSILSSMPQKGFSCYSASKSAMESYTKSAALEFASHNVTVNTIAPGFVETEMLQVIDSKKLSRMKKSIPLKRFCSPHEISHLVEFLISEQAGYITGSVISINGGLSL</sequence>
<dbReference type="InterPro" id="IPR050259">
    <property type="entry name" value="SDR"/>
</dbReference>
<dbReference type="RefSeq" id="WP_021711491.1">
    <property type="nucleotide sequence ID" value="NZ_BAOB01000494.1"/>
</dbReference>
<evidence type="ECO:0000256" key="2">
    <source>
        <dbReference type="ARBA" id="ARBA00023002"/>
    </source>
</evidence>
<dbReference type="InterPro" id="IPR036291">
    <property type="entry name" value="NAD(P)-bd_dom_sf"/>
</dbReference>
<dbReference type="PRINTS" id="PR00080">
    <property type="entry name" value="SDRFAMILY"/>
</dbReference>
<keyword evidence="2" id="KW-0560">Oxidoreductase</keyword>
<evidence type="ECO:0000313" key="4">
    <source>
        <dbReference type="EMBL" id="GAD77755.1"/>
    </source>
</evidence>
<reference evidence="4 5" key="1">
    <citation type="submission" date="2013-09" db="EMBL/GenBank/DDBJ databases">
        <title>Whole genome shotgun sequence of Vibrio azureus NBRC 104587.</title>
        <authorList>
            <person name="Isaki S."/>
            <person name="Hosoyama A."/>
            <person name="Numata M."/>
            <person name="Hashimoto M."/>
            <person name="Hosoyama Y."/>
            <person name="Tsuchikane K."/>
            <person name="Noguchi M."/>
            <person name="Hirakata S."/>
            <person name="Ichikawa N."/>
            <person name="Ohji S."/>
            <person name="Yamazoe A."/>
            <person name="Fujita N."/>
        </authorList>
    </citation>
    <scope>NUCLEOTIDE SEQUENCE [LARGE SCALE GENOMIC DNA]</scope>
    <source>
        <strain evidence="4 5">NBRC 104587</strain>
    </source>
</reference>
<dbReference type="STRING" id="1219077.VAZ01S_088_00220"/>
<dbReference type="InterPro" id="IPR002347">
    <property type="entry name" value="SDR_fam"/>
</dbReference>
<gene>
    <name evidence="4" type="primary">fabG</name>
    <name evidence="4" type="ORF">VAZ01S_088_00220</name>
</gene>
<dbReference type="GO" id="GO:0032787">
    <property type="term" value="P:monocarboxylic acid metabolic process"/>
    <property type="evidence" value="ECO:0007669"/>
    <property type="project" value="UniProtKB-ARBA"/>
</dbReference>
<dbReference type="PANTHER" id="PTHR42879:SF2">
    <property type="entry name" value="3-OXOACYL-[ACYL-CARRIER-PROTEIN] REDUCTASE FABG"/>
    <property type="match status" value="1"/>
</dbReference>
<comment type="similarity">
    <text evidence="1 3">Belongs to the short-chain dehydrogenases/reductases (SDR) family.</text>
</comment>
<dbReference type="PROSITE" id="PS00061">
    <property type="entry name" value="ADH_SHORT"/>
    <property type="match status" value="1"/>
</dbReference>
<dbReference type="FunFam" id="3.40.50.720:FF:000173">
    <property type="entry name" value="3-oxoacyl-[acyl-carrier protein] reductase"/>
    <property type="match status" value="1"/>
</dbReference>
<dbReference type="EMBL" id="BATL01000088">
    <property type="protein sequence ID" value="GAD77755.1"/>
    <property type="molecule type" value="Genomic_DNA"/>
</dbReference>
<dbReference type="InterPro" id="IPR020904">
    <property type="entry name" value="Sc_DH/Rdtase_CS"/>
</dbReference>
<dbReference type="PANTHER" id="PTHR42879">
    <property type="entry name" value="3-OXOACYL-(ACYL-CARRIER-PROTEIN) REDUCTASE"/>
    <property type="match status" value="1"/>
</dbReference>
<evidence type="ECO:0000256" key="1">
    <source>
        <dbReference type="ARBA" id="ARBA00006484"/>
    </source>
</evidence>
<proteinExistence type="inferred from homology"/>
<accession>U3AVJ6</accession>
<comment type="caution">
    <text evidence="4">The sequence shown here is derived from an EMBL/GenBank/DDBJ whole genome shotgun (WGS) entry which is preliminary data.</text>
</comment>